<dbReference type="OrthoDB" id="1119698at2"/>
<dbReference type="InterPro" id="IPR011604">
    <property type="entry name" value="PDDEXK-like_dom_sf"/>
</dbReference>
<dbReference type="Proteomes" id="UP000248688">
    <property type="component" value="Chromosome"/>
</dbReference>
<reference evidence="1 2" key="1">
    <citation type="submission" date="2018-06" db="EMBL/GenBank/DDBJ databases">
        <title>Echinicola strongylocentroti sp. nov., isolated from a sea urchin Strongylocentrotus intermedius.</title>
        <authorList>
            <person name="Bae S.S."/>
        </authorList>
    </citation>
    <scope>NUCLEOTIDE SEQUENCE [LARGE SCALE GENOMIC DNA]</scope>
    <source>
        <strain evidence="1 2">MEBiC08714</strain>
    </source>
</reference>
<dbReference type="EMBL" id="CP030041">
    <property type="protein sequence ID" value="AWW29336.1"/>
    <property type="molecule type" value="Genomic_DNA"/>
</dbReference>
<sequence>MEVNKELTYTIRGIIFRVHKELGPGLLGRVYEEALLYEFSKAGLAAEAQVAVPVNYHSVKLDMGFRLDILIENCVILEIKSVSDLLDVHKKQLLTYLKLSNKPLGFLINFNSSFLIDRESIIRIIN</sequence>
<dbReference type="AlphaFoldDB" id="A0A2Z4IF85"/>
<dbReference type="KEGG" id="est:DN752_03800"/>
<dbReference type="Gene3D" id="3.90.320.10">
    <property type="match status" value="1"/>
</dbReference>
<dbReference type="Pfam" id="PF13366">
    <property type="entry name" value="PDDEXK_3"/>
    <property type="match status" value="1"/>
</dbReference>
<keyword evidence="2" id="KW-1185">Reference proteome</keyword>
<gene>
    <name evidence="1" type="ORF">DN752_03800</name>
</gene>
<dbReference type="RefSeq" id="WP_112782752.1">
    <property type="nucleotide sequence ID" value="NZ_CP030041.1"/>
</dbReference>
<protein>
    <submittedName>
        <fullName evidence="1">GxxExxY protein</fullName>
    </submittedName>
</protein>
<name>A0A2Z4IF85_9BACT</name>
<evidence type="ECO:0000313" key="2">
    <source>
        <dbReference type="Proteomes" id="UP000248688"/>
    </source>
</evidence>
<evidence type="ECO:0000313" key="1">
    <source>
        <dbReference type="EMBL" id="AWW29336.1"/>
    </source>
</evidence>
<proteinExistence type="predicted"/>
<dbReference type="InterPro" id="IPR026350">
    <property type="entry name" value="GxxExxY"/>
</dbReference>
<dbReference type="NCBIfam" id="TIGR04256">
    <property type="entry name" value="GxxExxY"/>
    <property type="match status" value="1"/>
</dbReference>
<organism evidence="1 2">
    <name type="scientific">Echinicola strongylocentroti</name>
    <dbReference type="NCBI Taxonomy" id="1795355"/>
    <lineage>
        <taxon>Bacteria</taxon>
        <taxon>Pseudomonadati</taxon>
        <taxon>Bacteroidota</taxon>
        <taxon>Cytophagia</taxon>
        <taxon>Cytophagales</taxon>
        <taxon>Cyclobacteriaceae</taxon>
        <taxon>Echinicola</taxon>
    </lineage>
</organism>
<accession>A0A2Z4IF85</accession>